<protein>
    <submittedName>
        <fullName evidence="2">DUF2294 family protein</fullName>
    </submittedName>
</protein>
<dbReference type="InterPro" id="IPR018745">
    <property type="entry name" value="MpsC"/>
</dbReference>
<accession>A0A4Y6UWE3</accession>
<dbReference type="AlphaFoldDB" id="A0A4Y6UWE3"/>
<reference evidence="2 3" key="1">
    <citation type="submission" date="2019-06" db="EMBL/GenBank/DDBJ databases">
        <title>Saccharibacillus brassicae sp. nov., an endophytic bacterium isolated from Chinese cabbage seeds (Brassica pekinensis).</title>
        <authorList>
            <person name="Jiang L."/>
            <person name="Lee J."/>
            <person name="Kim S.W."/>
        </authorList>
    </citation>
    <scope>NUCLEOTIDE SEQUENCE [LARGE SCALE GENOMIC DNA]</scope>
    <source>
        <strain evidence="3">KCTC 43072 / ATSA2</strain>
    </source>
</reference>
<evidence type="ECO:0000313" key="3">
    <source>
        <dbReference type="Proteomes" id="UP000316968"/>
    </source>
</evidence>
<keyword evidence="3" id="KW-1185">Reference proteome</keyword>
<dbReference type="Pfam" id="PF10057">
    <property type="entry name" value="MpsC"/>
    <property type="match status" value="1"/>
</dbReference>
<name>A0A4Y6UWE3_SACBS</name>
<evidence type="ECO:0000313" key="2">
    <source>
        <dbReference type="EMBL" id="QDH22043.1"/>
    </source>
</evidence>
<dbReference type="EMBL" id="CP041217">
    <property type="protein sequence ID" value="QDH22043.1"/>
    <property type="molecule type" value="Genomic_DNA"/>
</dbReference>
<sequence>MNKQETVDRIAGHVGKLLRNHFGKGPEVLNVSLDDRSIVLHLKNFMTPIEDALLAKKDEKTFRYTRELMMKALVPALETFVREDLHLRFMSLYYDWNPGNSSGMITVLLDSEADANQNYEGRESVHTQIVDILTKTQAEPYYIDSWWVDAKTLLVFRKGIAILLEKELNALGYTDVLKTAKRSLEKELMWKEAHIGKTVRKPMTDLYIDWNFDRDDSVIVCRFDG</sequence>
<organism evidence="2 3">
    <name type="scientific">Saccharibacillus brassicae</name>
    <dbReference type="NCBI Taxonomy" id="2583377"/>
    <lineage>
        <taxon>Bacteria</taxon>
        <taxon>Bacillati</taxon>
        <taxon>Bacillota</taxon>
        <taxon>Bacilli</taxon>
        <taxon>Bacillales</taxon>
        <taxon>Paenibacillaceae</taxon>
        <taxon>Saccharibacillus</taxon>
    </lineage>
</organism>
<feature type="domain" description="Na+-translocating membrane potential-generating system MpsC" evidence="1">
    <location>
        <begin position="3"/>
        <end position="110"/>
    </location>
</feature>
<dbReference type="KEGG" id="saca:FFV09_15045"/>
<dbReference type="Proteomes" id="UP000316968">
    <property type="component" value="Chromosome"/>
</dbReference>
<gene>
    <name evidence="2" type="ORF">FFV09_15045</name>
</gene>
<dbReference type="OrthoDB" id="2677857at2"/>
<proteinExistence type="predicted"/>
<evidence type="ECO:0000259" key="1">
    <source>
        <dbReference type="Pfam" id="PF10057"/>
    </source>
</evidence>
<dbReference type="RefSeq" id="WP_141448587.1">
    <property type="nucleotide sequence ID" value="NZ_CP041217.1"/>
</dbReference>